<dbReference type="Proteomes" id="UP000264820">
    <property type="component" value="Unplaced"/>
</dbReference>
<feature type="compositionally biased region" description="Acidic residues" evidence="1">
    <location>
        <begin position="90"/>
        <end position="104"/>
    </location>
</feature>
<evidence type="ECO:0000313" key="2">
    <source>
        <dbReference type="Ensembl" id="ENSHCOP00000004312.1"/>
    </source>
</evidence>
<reference evidence="2" key="1">
    <citation type="submission" date="2025-08" db="UniProtKB">
        <authorList>
            <consortium name="Ensembl"/>
        </authorList>
    </citation>
    <scope>IDENTIFICATION</scope>
</reference>
<evidence type="ECO:0000256" key="1">
    <source>
        <dbReference type="SAM" id="MobiDB-lite"/>
    </source>
</evidence>
<dbReference type="GO" id="GO:0007283">
    <property type="term" value="P:spermatogenesis"/>
    <property type="evidence" value="ECO:0007669"/>
    <property type="project" value="InterPro"/>
</dbReference>
<dbReference type="OMA" id="AGFKWGF"/>
<accession>A0A3Q2XK92</accession>
<dbReference type="Ensembl" id="ENSHCOT00000007270.1">
    <property type="protein sequence ID" value="ENSHCOP00000004312.1"/>
    <property type="gene ID" value="ENSHCOG00000005737.1"/>
</dbReference>
<reference evidence="2" key="2">
    <citation type="submission" date="2025-09" db="UniProtKB">
        <authorList>
            <consortium name="Ensembl"/>
        </authorList>
    </citation>
    <scope>IDENTIFICATION</scope>
</reference>
<proteinExistence type="predicted"/>
<sequence length="170" mass="18398">QQDEAQNVVSQLARKMQGAGTKSWNRLSALFNKEDEHQLLQETPIADPLAVKPEEPSRPTRRSGFWDSFAANWAAKKQAEAAATRKRTEDEEGVAAAPEEEEEQSASAGPSEAAEMDGAEEAEPRESDGNNGFSKYITLGGGAGGDDDAAFKWDFVTSKLAELRRASLAK</sequence>
<dbReference type="GeneTree" id="ENSGT00530000067301"/>
<dbReference type="AlphaFoldDB" id="A0A3Q2XK92"/>
<feature type="region of interest" description="Disordered" evidence="1">
    <location>
        <begin position="38"/>
        <end position="148"/>
    </location>
</feature>
<name>A0A3Q2XK92_HIPCM</name>
<keyword evidence="3" id="KW-1185">Reference proteome</keyword>
<evidence type="ECO:0000313" key="3">
    <source>
        <dbReference type="Proteomes" id="UP000264820"/>
    </source>
</evidence>
<dbReference type="InterPro" id="IPR031399">
    <property type="entry name" value="TDRP"/>
</dbReference>
<feature type="compositionally biased region" description="Low complexity" evidence="1">
    <location>
        <begin position="70"/>
        <end position="82"/>
    </location>
</feature>
<dbReference type="Pfam" id="PF15683">
    <property type="entry name" value="TDRP"/>
    <property type="match status" value="1"/>
</dbReference>
<dbReference type="PANTHER" id="PTHR35663">
    <property type="entry name" value="TESTIS DEVELOPMENT-RELATED PROTEIN-RELATED"/>
    <property type="match status" value="1"/>
</dbReference>
<organism evidence="2 3">
    <name type="scientific">Hippocampus comes</name>
    <name type="common">Tiger tail seahorse</name>
    <dbReference type="NCBI Taxonomy" id="109280"/>
    <lineage>
        <taxon>Eukaryota</taxon>
        <taxon>Metazoa</taxon>
        <taxon>Chordata</taxon>
        <taxon>Craniata</taxon>
        <taxon>Vertebrata</taxon>
        <taxon>Euteleostomi</taxon>
        <taxon>Actinopterygii</taxon>
        <taxon>Neopterygii</taxon>
        <taxon>Teleostei</taxon>
        <taxon>Neoteleostei</taxon>
        <taxon>Acanthomorphata</taxon>
        <taxon>Syngnathiaria</taxon>
        <taxon>Syngnathiformes</taxon>
        <taxon>Syngnathoidei</taxon>
        <taxon>Syngnathidae</taxon>
        <taxon>Hippocampus</taxon>
    </lineage>
</organism>
<protein>
    <submittedName>
        <fullName evidence="2">Testis development-related protein-like</fullName>
    </submittedName>
</protein>
<dbReference type="PANTHER" id="PTHR35663:SF3">
    <property type="entry name" value="GENE, 30191-RELATED"/>
    <property type="match status" value="1"/>
</dbReference>